<dbReference type="NCBIfam" id="TIGR02681">
    <property type="entry name" value="phage_pRha"/>
    <property type="match status" value="1"/>
</dbReference>
<sequence>MDELVYLEKEEAVCSSLDVSGCFGKRHDNVLRAIGGLLENEETQKMFKKSYYVDGQNKQQYPMYLMNRDGFSLLVMGFTGKKALDWKLKYINAFNQMEKIIRERQSQSWIESRSVGKLSRKAETDVLKQLVEYAKRQGSEHADMLYMTYSKLANKAVGVTDRETATTQQLMNLSFVENIILNMVQDGIQQELPYKEIYRNVKDRLAVVGRLAYLTA</sequence>
<accession>A0A8S5RGE6</accession>
<proteinExistence type="predicted"/>
<reference evidence="1" key="1">
    <citation type="journal article" date="2021" name="Proc. Natl. Acad. Sci. U.S.A.">
        <title>A Catalog of Tens of Thousands of Viruses from Human Metagenomes Reveals Hidden Associations with Chronic Diseases.</title>
        <authorList>
            <person name="Tisza M.J."/>
            <person name="Buck C.B."/>
        </authorList>
    </citation>
    <scope>NUCLEOTIDE SEQUENCE</scope>
    <source>
        <strain evidence="1">CtQmo6</strain>
    </source>
</reference>
<dbReference type="InterPro" id="IPR014054">
    <property type="entry name" value="Phage_regulatory_Rha"/>
</dbReference>
<dbReference type="EMBL" id="BK059102">
    <property type="protein sequence ID" value="DAE30060.1"/>
    <property type="molecule type" value="Genomic_DNA"/>
</dbReference>
<protein>
    <submittedName>
        <fullName evidence="1">Regulatory protein</fullName>
    </submittedName>
</protein>
<organism evidence="1">
    <name type="scientific">virus sp. ctQmo6</name>
    <dbReference type="NCBI Taxonomy" id="2827990"/>
    <lineage>
        <taxon>Viruses</taxon>
    </lineage>
</organism>
<evidence type="ECO:0000313" key="1">
    <source>
        <dbReference type="EMBL" id="DAE30060.1"/>
    </source>
</evidence>
<name>A0A8S5RGE6_9VIRU</name>
<dbReference type="Pfam" id="PF09669">
    <property type="entry name" value="Phage_pRha"/>
    <property type="match status" value="1"/>
</dbReference>